<evidence type="ECO:0000256" key="17">
    <source>
        <dbReference type="SAM" id="MobiDB-lite"/>
    </source>
</evidence>
<accession>A0A9D4MVY6</accession>
<dbReference type="GO" id="GO:0016605">
    <property type="term" value="C:PML body"/>
    <property type="evidence" value="ECO:0007669"/>
    <property type="project" value="UniProtKB-SubCell"/>
</dbReference>
<comment type="pathway">
    <text evidence="4">Protein modification; protein ubiquitination.</text>
</comment>
<evidence type="ECO:0000256" key="2">
    <source>
        <dbReference type="ARBA" id="ARBA00004322"/>
    </source>
</evidence>
<dbReference type="Proteomes" id="UP000828390">
    <property type="component" value="Unassembled WGS sequence"/>
</dbReference>
<dbReference type="CDD" id="cd16450">
    <property type="entry name" value="mRING-C3HGC3_RFWD3"/>
    <property type="match status" value="1"/>
</dbReference>
<organism evidence="19 20">
    <name type="scientific">Dreissena polymorpha</name>
    <name type="common">Zebra mussel</name>
    <name type="synonym">Mytilus polymorpha</name>
    <dbReference type="NCBI Taxonomy" id="45954"/>
    <lineage>
        <taxon>Eukaryota</taxon>
        <taxon>Metazoa</taxon>
        <taxon>Spiralia</taxon>
        <taxon>Lophotrochozoa</taxon>
        <taxon>Mollusca</taxon>
        <taxon>Bivalvia</taxon>
        <taxon>Autobranchia</taxon>
        <taxon>Heteroconchia</taxon>
        <taxon>Euheterodonta</taxon>
        <taxon>Imparidentia</taxon>
        <taxon>Neoheterodontei</taxon>
        <taxon>Myida</taxon>
        <taxon>Dreissenoidea</taxon>
        <taxon>Dreissenidae</taxon>
        <taxon>Dreissena</taxon>
    </lineage>
</organism>
<dbReference type="SUPFAM" id="SSF50978">
    <property type="entry name" value="WD40 repeat-like"/>
    <property type="match status" value="1"/>
</dbReference>
<dbReference type="InterPro" id="IPR001841">
    <property type="entry name" value="Znf_RING"/>
</dbReference>
<dbReference type="GO" id="GO:0016567">
    <property type="term" value="P:protein ubiquitination"/>
    <property type="evidence" value="ECO:0007669"/>
    <property type="project" value="InterPro"/>
</dbReference>
<feature type="region of interest" description="Disordered" evidence="17">
    <location>
        <begin position="1"/>
        <end position="20"/>
    </location>
</feature>
<comment type="catalytic activity">
    <reaction evidence="1">
        <text>S-ubiquitinyl-[E2 ubiquitin-conjugating enzyme]-L-cysteine + [acceptor protein]-L-lysine = [E2 ubiquitin-conjugating enzyme]-L-cysteine + N(6)-ubiquitinyl-[acceptor protein]-L-lysine.</text>
        <dbReference type="EC" id="2.3.2.27"/>
    </reaction>
</comment>
<evidence type="ECO:0000256" key="16">
    <source>
        <dbReference type="PROSITE-ProRule" id="PRU00175"/>
    </source>
</evidence>
<dbReference type="GO" id="GO:0005737">
    <property type="term" value="C:cytoplasm"/>
    <property type="evidence" value="ECO:0007669"/>
    <property type="project" value="UniProtKB-SubCell"/>
</dbReference>
<keyword evidence="13" id="KW-0862">Zinc</keyword>
<keyword evidence="7" id="KW-0853">WD repeat</keyword>
<evidence type="ECO:0000256" key="3">
    <source>
        <dbReference type="ARBA" id="ARBA00004496"/>
    </source>
</evidence>
<dbReference type="InterPro" id="IPR013083">
    <property type="entry name" value="Znf_RING/FYVE/PHD"/>
</dbReference>
<dbReference type="GO" id="GO:0036297">
    <property type="term" value="P:interstrand cross-link repair"/>
    <property type="evidence" value="ECO:0007669"/>
    <property type="project" value="InterPro"/>
</dbReference>
<dbReference type="SUPFAM" id="SSF57850">
    <property type="entry name" value="RING/U-box"/>
    <property type="match status" value="1"/>
</dbReference>
<evidence type="ECO:0000256" key="8">
    <source>
        <dbReference type="ARBA" id="ARBA00022679"/>
    </source>
</evidence>
<dbReference type="AlphaFoldDB" id="A0A9D4MVY6"/>
<gene>
    <name evidence="19" type="ORF">DPMN_007133</name>
</gene>
<evidence type="ECO:0000256" key="9">
    <source>
        <dbReference type="ARBA" id="ARBA00022737"/>
    </source>
</evidence>
<dbReference type="Pfam" id="PF13639">
    <property type="entry name" value="zf-RING_2"/>
    <property type="match status" value="1"/>
</dbReference>
<feature type="domain" description="RING-type" evidence="18">
    <location>
        <begin position="296"/>
        <end position="340"/>
    </location>
</feature>
<feature type="region of interest" description="Disordered" evidence="17">
    <location>
        <begin position="260"/>
        <end position="291"/>
    </location>
</feature>
<dbReference type="SMART" id="SM00184">
    <property type="entry name" value="RING"/>
    <property type="match status" value="1"/>
</dbReference>
<dbReference type="InterPro" id="IPR056527">
    <property type="entry name" value="WD40_RFWD3"/>
</dbReference>
<dbReference type="Pfam" id="PF23419">
    <property type="entry name" value="WD40_RFWD3"/>
    <property type="match status" value="1"/>
</dbReference>
<evidence type="ECO:0000256" key="15">
    <source>
        <dbReference type="ARBA" id="ARBA00023242"/>
    </source>
</evidence>
<evidence type="ECO:0000256" key="6">
    <source>
        <dbReference type="ARBA" id="ARBA00022490"/>
    </source>
</evidence>
<evidence type="ECO:0000256" key="13">
    <source>
        <dbReference type="ARBA" id="ARBA00022833"/>
    </source>
</evidence>
<keyword evidence="14" id="KW-0234">DNA repair</keyword>
<feature type="region of interest" description="Disordered" evidence="17">
    <location>
        <begin position="418"/>
        <end position="438"/>
    </location>
</feature>
<name>A0A9D4MVY6_DREPO</name>
<comment type="caution">
    <text evidence="19">The sequence shown here is derived from an EMBL/GenBank/DDBJ whole genome shotgun (WGS) entry which is preliminary data.</text>
</comment>
<reference evidence="19" key="2">
    <citation type="submission" date="2020-11" db="EMBL/GenBank/DDBJ databases">
        <authorList>
            <person name="McCartney M.A."/>
            <person name="Auch B."/>
            <person name="Kono T."/>
            <person name="Mallez S."/>
            <person name="Becker A."/>
            <person name="Gohl D.M."/>
            <person name="Silverstein K.A.T."/>
            <person name="Koren S."/>
            <person name="Bechman K.B."/>
            <person name="Herman A."/>
            <person name="Abrahante J.E."/>
            <person name="Garbe J."/>
        </authorList>
    </citation>
    <scope>NUCLEOTIDE SEQUENCE</scope>
    <source>
        <strain evidence="19">Duluth1</strain>
        <tissue evidence="19">Whole animal</tissue>
    </source>
</reference>
<feature type="region of interest" description="Disordered" evidence="17">
    <location>
        <begin position="211"/>
        <end position="234"/>
    </location>
</feature>
<dbReference type="OrthoDB" id="5600418at2759"/>
<evidence type="ECO:0000256" key="5">
    <source>
        <dbReference type="ARBA" id="ARBA00012483"/>
    </source>
</evidence>
<protein>
    <recommendedName>
        <fullName evidence="5">RING-type E3 ubiquitin transferase</fullName>
        <ecNumber evidence="5">2.3.2.27</ecNumber>
    </recommendedName>
</protein>
<keyword evidence="9" id="KW-0677">Repeat</keyword>
<keyword evidence="8" id="KW-0808">Transferase</keyword>
<dbReference type="EC" id="2.3.2.27" evidence="5"/>
<comment type="subcellular location">
    <subcellularLocation>
        <location evidence="3">Cytoplasm</location>
    </subcellularLocation>
    <subcellularLocation>
        <location evidence="2">Nucleus</location>
        <location evidence="2">PML body</location>
    </subcellularLocation>
</comment>
<evidence type="ECO:0000313" key="19">
    <source>
        <dbReference type="EMBL" id="KAH3883180.1"/>
    </source>
</evidence>
<evidence type="ECO:0000256" key="7">
    <source>
        <dbReference type="ARBA" id="ARBA00022574"/>
    </source>
</evidence>
<dbReference type="InterPro" id="IPR036322">
    <property type="entry name" value="WD40_repeat_dom_sf"/>
</dbReference>
<dbReference type="EMBL" id="JAIWYP010000001">
    <property type="protein sequence ID" value="KAH3883180.1"/>
    <property type="molecule type" value="Genomic_DNA"/>
</dbReference>
<dbReference type="PROSITE" id="PS50089">
    <property type="entry name" value="ZF_RING_2"/>
    <property type="match status" value="1"/>
</dbReference>
<keyword evidence="20" id="KW-1185">Reference proteome</keyword>
<proteinExistence type="predicted"/>
<evidence type="ECO:0000256" key="10">
    <source>
        <dbReference type="ARBA" id="ARBA00022763"/>
    </source>
</evidence>
<dbReference type="PANTHER" id="PTHR16047:SF7">
    <property type="entry name" value="E3 UBIQUITIN-PROTEIN LIGASE RFWD3"/>
    <property type="match status" value="1"/>
</dbReference>
<reference evidence="19" key="1">
    <citation type="journal article" date="2019" name="bioRxiv">
        <title>The Genome of the Zebra Mussel, Dreissena polymorpha: A Resource for Invasive Species Research.</title>
        <authorList>
            <person name="McCartney M.A."/>
            <person name="Auch B."/>
            <person name="Kono T."/>
            <person name="Mallez S."/>
            <person name="Zhang Y."/>
            <person name="Obille A."/>
            <person name="Becker A."/>
            <person name="Abrahante J.E."/>
            <person name="Garbe J."/>
            <person name="Badalamenti J.P."/>
            <person name="Herman A."/>
            <person name="Mangelson H."/>
            <person name="Liachko I."/>
            <person name="Sullivan S."/>
            <person name="Sone E.D."/>
            <person name="Koren S."/>
            <person name="Silverstein K.A.T."/>
            <person name="Beckman K.B."/>
            <person name="Gohl D.M."/>
        </authorList>
    </citation>
    <scope>NUCLEOTIDE SEQUENCE</scope>
    <source>
        <strain evidence="19">Duluth1</strain>
        <tissue evidence="19">Whole animal</tissue>
    </source>
</reference>
<dbReference type="GO" id="GO:0008270">
    <property type="term" value="F:zinc ion binding"/>
    <property type="evidence" value="ECO:0007669"/>
    <property type="project" value="UniProtKB-KW"/>
</dbReference>
<sequence>MDEDEDFVPPSPIAGSSQDIGRRLGMNTSAVFSQSVGTFGSQVGGPLTSTQIHGGFRNLPPLPRLPALDIDVEVDVEIHSDRNIGSSQLQVSQQRLEGWIVSGRPVVQVQPLVHPGFYIQPHGIQDDGHMVVIDEDSRGSATSGDATDTRRSAESGGSSEVITVGDDETDVENVVESEIEIEDENSNQQMPDIGNAVMEVIVTDDIEPERAVNPAPQEDQVDPRGDLPLGEATDAPLALPSTPGQQQVAISRPAVALIPGPEASPADFRTPKRRRVATPEYSARKDGGDDDDGDSCPICFESWTTSGAHRLSSLKCGHLFGQSCIEKWLRGQGGKCPQCNDKAKRQDIRVLYAKSIKALDTSERDRALKELEKEREVRRKAEMEGAQLRLQFQTVTQEANKLRLELERLKNQIRQNIGTGSLSDSSMPEARPSSLNPVHGQFVPDKTIKIWDAGQCRVMAYCPSMATLVVSQPSSSPLFPGFGVKKISTLDFKTSQYLTIHSKTIRDVAFHPAVEDGILLSCGLDKKVKMTSLLSNAVVQSYDTPMPGWSCTWNIQDRNYFYVGLQNGLVLEYDVRNTEAHVREMNAEGSRSPVVSLKFMPSDVNADFRQGGLLIGQLEKVSFFEWLPNQQQRLHMLPLEGSLTSLYVEECTRHIVASYRPTSKHPTVRHILGEMVCQNISASPTVIDNVCTCQTVHTFHGGRTHTLLSRSIVMQHPGDRQRLLVCAGDETSNSVHVWDSATGQLTQRLMTGGVTVDLCTFNINNTTYLAALNDKVCKIYKWT</sequence>
<keyword evidence="10" id="KW-0227">DNA damage</keyword>
<dbReference type="Gene3D" id="2.130.10.10">
    <property type="entry name" value="YVTN repeat-like/Quinoprotein amine dehydrogenase"/>
    <property type="match status" value="1"/>
</dbReference>
<evidence type="ECO:0000256" key="4">
    <source>
        <dbReference type="ARBA" id="ARBA00004906"/>
    </source>
</evidence>
<keyword evidence="12" id="KW-0833">Ubl conjugation pathway</keyword>
<evidence type="ECO:0000256" key="14">
    <source>
        <dbReference type="ARBA" id="ARBA00023204"/>
    </source>
</evidence>
<keyword evidence="6" id="KW-0963">Cytoplasm</keyword>
<evidence type="ECO:0000313" key="20">
    <source>
        <dbReference type="Proteomes" id="UP000828390"/>
    </source>
</evidence>
<keyword evidence="15" id="KW-0539">Nucleus</keyword>
<keyword evidence="11 16" id="KW-0479">Metal-binding</keyword>
<keyword evidence="11 16" id="KW-0863">Zinc-finger</keyword>
<evidence type="ECO:0000256" key="11">
    <source>
        <dbReference type="ARBA" id="ARBA00022771"/>
    </source>
</evidence>
<dbReference type="InterPro" id="IPR001680">
    <property type="entry name" value="WD40_rpt"/>
</dbReference>
<feature type="region of interest" description="Disordered" evidence="17">
    <location>
        <begin position="136"/>
        <end position="163"/>
    </location>
</feature>
<evidence type="ECO:0000256" key="1">
    <source>
        <dbReference type="ARBA" id="ARBA00000900"/>
    </source>
</evidence>
<dbReference type="InterPro" id="IPR015943">
    <property type="entry name" value="WD40/YVTN_repeat-like_dom_sf"/>
</dbReference>
<evidence type="ECO:0000256" key="12">
    <source>
        <dbReference type="ARBA" id="ARBA00022786"/>
    </source>
</evidence>
<evidence type="ECO:0000259" key="18">
    <source>
        <dbReference type="PROSITE" id="PS50089"/>
    </source>
</evidence>
<dbReference type="Gene3D" id="3.30.40.10">
    <property type="entry name" value="Zinc/RING finger domain, C3HC4 (zinc finger)"/>
    <property type="match status" value="1"/>
</dbReference>
<dbReference type="InterPro" id="IPR037381">
    <property type="entry name" value="RFWD3"/>
</dbReference>
<dbReference type="PANTHER" id="PTHR16047">
    <property type="entry name" value="RFWD3 PROTEIN"/>
    <property type="match status" value="1"/>
</dbReference>
<dbReference type="SMART" id="SM00320">
    <property type="entry name" value="WD40"/>
    <property type="match status" value="4"/>
</dbReference>
<dbReference type="GO" id="GO:0061630">
    <property type="term" value="F:ubiquitin protein ligase activity"/>
    <property type="evidence" value="ECO:0007669"/>
    <property type="project" value="UniProtKB-EC"/>
</dbReference>